<feature type="domain" description="Core-binding (CB)" evidence="5">
    <location>
        <begin position="2"/>
        <end position="80"/>
    </location>
</feature>
<organism evidence="6">
    <name type="scientific">hydrothermal vent metagenome</name>
    <dbReference type="NCBI Taxonomy" id="652676"/>
    <lineage>
        <taxon>unclassified sequences</taxon>
        <taxon>metagenomes</taxon>
        <taxon>ecological metagenomes</taxon>
    </lineage>
</organism>
<reference evidence="6" key="1">
    <citation type="submission" date="2016-10" db="EMBL/GenBank/DDBJ databases">
        <authorList>
            <person name="de Groot N.N."/>
        </authorList>
    </citation>
    <scope>NUCLEOTIDE SEQUENCE</scope>
</reference>
<dbReference type="InterPro" id="IPR004107">
    <property type="entry name" value="Integrase_SAM-like_N"/>
</dbReference>
<accession>A0A1W1BAD7</accession>
<dbReference type="InterPro" id="IPR044068">
    <property type="entry name" value="CB"/>
</dbReference>
<evidence type="ECO:0000256" key="2">
    <source>
        <dbReference type="ARBA" id="ARBA00023125"/>
    </source>
</evidence>
<evidence type="ECO:0000259" key="5">
    <source>
        <dbReference type="PROSITE" id="PS51900"/>
    </source>
</evidence>
<gene>
    <name evidence="6" type="ORF">MNB_SM-7-1089</name>
</gene>
<name>A0A1W1BAD7_9ZZZZ</name>
<dbReference type="Gene3D" id="1.10.443.10">
    <property type="entry name" value="Intergrase catalytic core"/>
    <property type="match status" value="1"/>
</dbReference>
<dbReference type="GO" id="GO:0006310">
    <property type="term" value="P:DNA recombination"/>
    <property type="evidence" value="ECO:0007669"/>
    <property type="project" value="UniProtKB-KW"/>
</dbReference>
<dbReference type="EMBL" id="FPHB01000011">
    <property type="protein sequence ID" value="SFV50447.1"/>
    <property type="molecule type" value="Genomic_DNA"/>
</dbReference>
<keyword evidence="1" id="KW-0229">DNA integration</keyword>
<dbReference type="SUPFAM" id="SSF56349">
    <property type="entry name" value="DNA breaking-rejoining enzymes"/>
    <property type="match status" value="1"/>
</dbReference>
<dbReference type="PANTHER" id="PTHR30349:SF81">
    <property type="entry name" value="TYROSINE RECOMBINASE XERC"/>
    <property type="match status" value="1"/>
</dbReference>
<dbReference type="Gene3D" id="1.10.150.130">
    <property type="match status" value="1"/>
</dbReference>
<dbReference type="GO" id="GO:0015074">
    <property type="term" value="P:DNA integration"/>
    <property type="evidence" value="ECO:0007669"/>
    <property type="project" value="UniProtKB-KW"/>
</dbReference>
<evidence type="ECO:0000259" key="4">
    <source>
        <dbReference type="PROSITE" id="PS51898"/>
    </source>
</evidence>
<dbReference type="GO" id="GO:0003677">
    <property type="term" value="F:DNA binding"/>
    <property type="evidence" value="ECO:0007669"/>
    <property type="project" value="UniProtKB-KW"/>
</dbReference>
<dbReference type="PROSITE" id="PS51900">
    <property type="entry name" value="CB"/>
    <property type="match status" value="1"/>
</dbReference>
<dbReference type="InterPro" id="IPR050090">
    <property type="entry name" value="Tyrosine_recombinase_XerCD"/>
</dbReference>
<dbReference type="InterPro" id="IPR010998">
    <property type="entry name" value="Integrase_recombinase_N"/>
</dbReference>
<evidence type="ECO:0000256" key="3">
    <source>
        <dbReference type="ARBA" id="ARBA00023172"/>
    </source>
</evidence>
<dbReference type="Pfam" id="PF00589">
    <property type="entry name" value="Phage_integrase"/>
    <property type="match status" value="1"/>
</dbReference>
<dbReference type="AlphaFoldDB" id="A0A1W1BAD7"/>
<dbReference type="PANTHER" id="PTHR30349">
    <property type="entry name" value="PHAGE INTEGRASE-RELATED"/>
    <property type="match status" value="1"/>
</dbReference>
<feature type="domain" description="Tyr recombinase" evidence="4">
    <location>
        <begin position="99"/>
        <end position="268"/>
    </location>
</feature>
<sequence>MNSPSNELEAFIEYITVTKALAKKSIEAYKNDLLSIESESKKALIELSSEDIFALLSRYSNKRTLNRKLSSVNAFFDFCYKSHFLSQKQHLHAAKIPKNLPKFLSYEEFKQGLTLIDRRDWLGMRDYALLLFLYASGARISEALELKREDIEGEWLRIRHAKGQKERVVPLAANAIRAIDEYLRARTKESEYVWINYKGGKLSRISAFGITKKYLGISPHVLRHSYATALVSGGADLRVVQELLGHASLLTTQIYTHVQKQELKDTLEACHPMARGI</sequence>
<dbReference type="InterPro" id="IPR002104">
    <property type="entry name" value="Integrase_catalytic"/>
</dbReference>
<evidence type="ECO:0000313" key="6">
    <source>
        <dbReference type="EMBL" id="SFV50447.1"/>
    </source>
</evidence>
<keyword evidence="3" id="KW-0233">DNA recombination</keyword>
<evidence type="ECO:0000256" key="1">
    <source>
        <dbReference type="ARBA" id="ARBA00022908"/>
    </source>
</evidence>
<proteinExistence type="predicted"/>
<dbReference type="InterPro" id="IPR011010">
    <property type="entry name" value="DNA_brk_join_enz"/>
</dbReference>
<dbReference type="PROSITE" id="PS51898">
    <property type="entry name" value="TYR_RECOMBINASE"/>
    <property type="match status" value="1"/>
</dbReference>
<dbReference type="SUPFAM" id="SSF47823">
    <property type="entry name" value="lambda integrase-like, N-terminal domain"/>
    <property type="match status" value="1"/>
</dbReference>
<protein>
    <submittedName>
        <fullName evidence="6">Site-specific recombinase XerD</fullName>
    </submittedName>
</protein>
<dbReference type="InterPro" id="IPR013762">
    <property type="entry name" value="Integrase-like_cat_sf"/>
</dbReference>
<dbReference type="Pfam" id="PF02899">
    <property type="entry name" value="Phage_int_SAM_1"/>
    <property type="match status" value="1"/>
</dbReference>
<keyword evidence="2" id="KW-0238">DNA-binding</keyword>